<comment type="caution">
    <text evidence="1">The sequence shown here is derived from an EMBL/GenBank/DDBJ whole genome shotgun (WGS) entry which is preliminary data.</text>
</comment>
<proteinExistence type="predicted"/>
<name>A0AAP2N4Z7_PHOVU</name>
<dbReference type="AlphaFoldDB" id="A0AAP2N4Z7"/>
<protein>
    <submittedName>
        <fullName evidence="1">Phosphohydrolase</fullName>
    </submittedName>
</protein>
<evidence type="ECO:0000313" key="1">
    <source>
        <dbReference type="EMBL" id="MBV3488636.1"/>
    </source>
</evidence>
<evidence type="ECO:0000313" key="2">
    <source>
        <dbReference type="Proteomes" id="UP000758576"/>
    </source>
</evidence>
<organism evidence="1 2">
    <name type="scientific">Phocaeicola vulgatus</name>
    <name type="common">Bacteroides vulgatus</name>
    <dbReference type="NCBI Taxonomy" id="821"/>
    <lineage>
        <taxon>Bacteria</taxon>
        <taxon>Pseudomonadati</taxon>
        <taxon>Bacteroidota</taxon>
        <taxon>Bacteroidia</taxon>
        <taxon>Bacteroidales</taxon>
        <taxon>Bacteroidaceae</taxon>
        <taxon>Phocaeicola</taxon>
    </lineage>
</organism>
<dbReference type="RefSeq" id="WP_217325586.1">
    <property type="nucleotide sequence ID" value="NZ_JAHOFU010000015.1"/>
</dbReference>
<reference evidence="1" key="1">
    <citation type="submission" date="2021-06" db="EMBL/GenBank/DDBJ databases">
        <title>Collection of gut derived symbiotic bacterial strains cultured from healthy donors.</title>
        <authorList>
            <person name="Lin H."/>
            <person name="Littmann E."/>
            <person name="Pamer E.G."/>
        </authorList>
    </citation>
    <scope>NUCLEOTIDE SEQUENCE</scope>
    <source>
        <strain evidence="1">MSK.19.85</strain>
    </source>
</reference>
<accession>A0AAP2N4Z7</accession>
<dbReference type="Proteomes" id="UP000758576">
    <property type="component" value="Unassembled WGS sequence"/>
</dbReference>
<dbReference type="EMBL" id="JAHOGA010000015">
    <property type="protein sequence ID" value="MBV3488636.1"/>
    <property type="molecule type" value="Genomic_DNA"/>
</dbReference>
<sequence length="230" mass="27341">MLPYINDFPIEFRDYIASEIIPRYADFDKAHRVDHVLKVIAESLKLSQYYDVSRMMVYVIASYHDLGLCEGREFHHLISGKILWADQKLRQWFPEEHILIMKEAVEDHRASNKHVPRSIYGKIVAEADRIIDPDITLRRTVQYGLSNYPELDKEKQYIRFLTHLKEKYAEGGYLRLWIPQSANAVHLQELRQLIADEEELHKVFEKIYSQETETIQNLENIPIFVRNKKK</sequence>
<gene>
    <name evidence="1" type="ORF">KSX14_08305</name>
</gene>